<protein>
    <submittedName>
        <fullName evidence="2">LbtU family siderophore porin</fullName>
    </submittedName>
</protein>
<organism evidence="2 3">
    <name type="scientific">Candidatus Desulfaltia bathyphila</name>
    <dbReference type="NCBI Taxonomy" id="2841697"/>
    <lineage>
        <taxon>Bacteria</taxon>
        <taxon>Pseudomonadati</taxon>
        <taxon>Thermodesulfobacteriota</taxon>
        <taxon>Desulfobacteria</taxon>
        <taxon>Desulfobacterales</taxon>
        <taxon>Desulfobacterales incertae sedis</taxon>
        <taxon>Candidatus Desulfaltia</taxon>
    </lineage>
</organism>
<comment type="caution">
    <text evidence="2">The sequence shown here is derived from an EMBL/GenBank/DDBJ whole genome shotgun (WGS) entry which is preliminary data.</text>
</comment>
<name>A0A8J6N4R2_9BACT</name>
<evidence type="ECO:0000313" key="3">
    <source>
        <dbReference type="Proteomes" id="UP000603545"/>
    </source>
</evidence>
<gene>
    <name evidence="2" type="ORF">H8E80_01685</name>
</gene>
<dbReference type="NCBIfam" id="NF033652">
    <property type="entry name" value="LbtU_sider_porin"/>
    <property type="match status" value="1"/>
</dbReference>
<dbReference type="Proteomes" id="UP000603545">
    <property type="component" value="Unassembled WGS sequence"/>
</dbReference>
<reference evidence="2 3" key="1">
    <citation type="submission" date="2020-08" db="EMBL/GenBank/DDBJ databases">
        <title>Bridging the membrane lipid divide: bacteria of the FCB group superphylum have the potential to synthesize archaeal ether lipids.</title>
        <authorList>
            <person name="Villanueva L."/>
            <person name="Von Meijenfeldt F.A.B."/>
            <person name="Westbye A.B."/>
            <person name="Yadav S."/>
            <person name="Hopmans E.C."/>
            <person name="Dutilh B.E."/>
            <person name="Sinninghe Damste J.S."/>
        </authorList>
    </citation>
    <scope>NUCLEOTIDE SEQUENCE [LARGE SCALE GENOMIC DNA]</scope>
    <source>
        <strain evidence="2">NIOZ-UU82</strain>
    </source>
</reference>
<dbReference type="Pfam" id="PF13609">
    <property type="entry name" value="Porin_4"/>
    <property type="match status" value="1"/>
</dbReference>
<dbReference type="GO" id="GO:0016020">
    <property type="term" value="C:membrane"/>
    <property type="evidence" value="ECO:0007669"/>
    <property type="project" value="InterPro"/>
</dbReference>
<evidence type="ECO:0000259" key="1">
    <source>
        <dbReference type="Pfam" id="PF13609"/>
    </source>
</evidence>
<proteinExistence type="predicted"/>
<dbReference type="GO" id="GO:0015288">
    <property type="term" value="F:porin activity"/>
    <property type="evidence" value="ECO:0007669"/>
    <property type="project" value="InterPro"/>
</dbReference>
<dbReference type="InterPro" id="IPR033900">
    <property type="entry name" value="Gram_neg_porin_domain"/>
</dbReference>
<sequence>MINRNRIIIGITILLSMFFFNLNAHALSPETKLLLKLLEKKGVITMDEADALKQEIETAAPKAIDKETIKAEIKREITDELKAEGGPLAGIQDNVTISGKVEVDYQYLDHRDRTNKNSDGTSDLYASTIELGLEAVINESATANIIFKAENIDKSNNTANNNDGSDPDNVLFDEATITIFNQEKCPFYAVLGKRGQPFGNFFTHTISNPITKSAYEIATTGVTVGYAPANLFDLDLSFTMYKGEKVMGQVIGIGGTQTRNTSHVETDDVESYIANLSLQPIDGLTIGAAFNSEPGYESRNNTVNAFAEFSLAGFTLDCEYFAAVKREKFTDNKTYKEKAWAAGLAYQVTEPLEIAARYETFDNDRDTDTSGDIDYRLAVGANYEILDSVTLMGEYRKLQEKAANSSYEKTANEYNLRMGIEF</sequence>
<dbReference type="Gene3D" id="2.40.160.10">
    <property type="entry name" value="Porin"/>
    <property type="match status" value="1"/>
</dbReference>
<dbReference type="EMBL" id="JACNLL010000023">
    <property type="protein sequence ID" value="MBC8198746.1"/>
    <property type="molecule type" value="Genomic_DNA"/>
</dbReference>
<evidence type="ECO:0000313" key="2">
    <source>
        <dbReference type="EMBL" id="MBC8198746.1"/>
    </source>
</evidence>
<accession>A0A8J6N4R2</accession>
<dbReference type="InterPro" id="IPR023614">
    <property type="entry name" value="Porin_dom_sf"/>
</dbReference>
<feature type="domain" description="Porin" evidence="1">
    <location>
        <begin position="92"/>
        <end position="401"/>
    </location>
</feature>
<dbReference type="SUPFAM" id="SSF56935">
    <property type="entry name" value="Porins"/>
    <property type="match status" value="1"/>
</dbReference>
<dbReference type="AlphaFoldDB" id="A0A8J6N4R2"/>